<dbReference type="AlphaFoldDB" id="A0A9X0ED95"/>
<sequence length="495" mass="55886">MDRVSVLQNTVLGSRIAEDEVDELHAYFVETDQWQKLVSGKIDVVFGSKGSGKSALYSLLVAKRDELRLQGRTLFMAAENPRGTPVFRDLSAEGDLTEDGFRNLWKLYFLSLTADYVRHQMHTVGRKDASALEVIELLTAQGLLMPDISLLTRLRGVMEYLRKFMPEIEGSITDPSGMVYGGKITFGEPTIEQRGLGYRSLDNLLAQVNKYLSSQEITVWLALDRLDVAFADSDELEGMALKSLFRTYMDMMGLSHVKIKIFLRDDIWQKIVKGGFREASHLTRSMTLSWDSKSLLNLIVRRLVSNADICTLYNVKSEDVLASEDQQKAFFSTVFPPQVDIGKSKPQTLDWMLSRTADGTRRTAPRELIHLLLAARDEQLKQDELGSADQDQTFLISRHAIRAGLLSVSKARYEQTLCAENPSLQPYLQKLDRQKAQQSVATLARVWGCSEVRAAEVIERLVESGFFERRGTRDVPIYWVPMLYRGALNLVQGAA</sequence>
<organism evidence="1 2">
    <name type="scientific">Pseudomonas lutea</name>
    <dbReference type="NCBI Taxonomy" id="243924"/>
    <lineage>
        <taxon>Bacteria</taxon>
        <taxon>Pseudomonadati</taxon>
        <taxon>Pseudomonadota</taxon>
        <taxon>Gammaproteobacteria</taxon>
        <taxon>Pseudomonadales</taxon>
        <taxon>Pseudomonadaceae</taxon>
        <taxon>Pseudomonas</taxon>
    </lineage>
</organism>
<dbReference type="Proteomes" id="UP000029719">
    <property type="component" value="Unassembled WGS sequence"/>
</dbReference>
<accession>A0A9X0ED95</accession>
<gene>
    <name evidence="1" type="ORF">LT42_17280</name>
</gene>
<dbReference type="NCBIfam" id="NF047389">
    <property type="entry name" value="ATPase_Sll1717"/>
    <property type="match status" value="1"/>
</dbReference>
<dbReference type="RefSeq" id="WP_037017446.1">
    <property type="nucleotide sequence ID" value="NZ_JRMB01000002.1"/>
</dbReference>
<evidence type="ECO:0000313" key="2">
    <source>
        <dbReference type="Proteomes" id="UP000029719"/>
    </source>
</evidence>
<name>A0A9X0ED95_9PSED</name>
<dbReference type="InterPro" id="IPR059206">
    <property type="entry name" value="Sll1717-like"/>
</dbReference>
<dbReference type="OrthoDB" id="9135569at2"/>
<dbReference type="EMBL" id="JRMB01000002">
    <property type="protein sequence ID" value="KGF63650.1"/>
    <property type="molecule type" value="Genomic_DNA"/>
</dbReference>
<proteinExistence type="predicted"/>
<protein>
    <recommendedName>
        <fullName evidence="3">ATPase</fullName>
    </recommendedName>
</protein>
<reference evidence="1 2" key="1">
    <citation type="submission" date="2014-09" db="EMBL/GenBank/DDBJ databases">
        <title>Genome sequence of Pseudomonas lutea strain DSM 17257T.</title>
        <authorList>
            <person name="Kwak Y."/>
            <person name="Shin J.-H."/>
        </authorList>
    </citation>
    <scope>NUCLEOTIDE SEQUENCE [LARGE SCALE GENOMIC DNA]</scope>
    <source>
        <strain evidence="1 2">DSM 17257</strain>
    </source>
</reference>
<evidence type="ECO:0008006" key="3">
    <source>
        <dbReference type="Google" id="ProtNLM"/>
    </source>
</evidence>
<comment type="caution">
    <text evidence="1">The sequence shown here is derived from an EMBL/GenBank/DDBJ whole genome shotgun (WGS) entry which is preliminary data.</text>
</comment>
<evidence type="ECO:0000313" key="1">
    <source>
        <dbReference type="EMBL" id="KGF63650.1"/>
    </source>
</evidence>